<dbReference type="OrthoDB" id="420606at2759"/>
<evidence type="ECO:0000313" key="9">
    <source>
        <dbReference type="Proteomes" id="UP000267821"/>
    </source>
</evidence>
<evidence type="ECO:0000256" key="4">
    <source>
        <dbReference type="ARBA" id="ARBA00022989"/>
    </source>
</evidence>
<feature type="transmembrane region" description="Helical" evidence="7">
    <location>
        <begin position="369"/>
        <end position="387"/>
    </location>
</feature>
<proteinExistence type="inferred from homology"/>
<feature type="region of interest" description="Disordered" evidence="6">
    <location>
        <begin position="288"/>
        <end position="312"/>
    </location>
</feature>
<sequence length="617" mass="71395">MLLLSLLKDLFSLNTLDSRLTTVSARPRENPGPNSNGTRRPREVTGTSSKWNSIEFYFYYLLLAIAIPLMFKVTYELSTEDHPNYKKYEQLLSKGWLFGRKVDNSDNQYENVRDNLPILFAVLFLHAGLRRAFDKLYLRGTSQETADQRLSRRVNFDLIFSFIFLAFLHGLSIFKLLFILTINYVIAMKYAGTIANPILTWIFNIGMLFLNEMFQGYRFAHMLPWLAAGEGGGFGHAMDELGGFMPRWEIHFNITMLRLVSFNMDYYWSHHHEGGSVMERQLPEWSESQTGESGLTGPQKKRHLEGGAISERDRIETPCEKEDYSFFNYLSYSLYSPLYLAGPILTFNDFIDQLRHPLPTNSLSRTLRYGIRLLVSIFTMEVILHYMYVVAISKTKDQGSWEGDTPFQLSMIGFFNLHIIWLKLLIPWRYFRLWSLVDNVDPPENMLRCMSDNYSATGFWRSWHRSFNRWIVRYIYVPLGGNKKFPVLNMLAVFTFVALWHDISLRLLAWGWLVTLFVLPEFVAQKLFPARKFEGRETLYRHLCAAGAVGNILMMMAANLVGFAIGLDGLKVLISGILGGYDGIFYFLGACTALFVGAQIMFEHREDEKRRGIDLKC</sequence>
<gene>
    <name evidence="8" type="ORF">L211DRAFT_801150</name>
</gene>
<dbReference type="FunCoup" id="A0A3N4M5L0">
    <property type="interactions" value="137"/>
</dbReference>
<dbReference type="EMBL" id="ML121528">
    <property type="protein sequence ID" value="RPB29158.1"/>
    <property type="molecule type" value="Genomic_DNA"/>
</dbReference>
<accession>A0A3N4M5L0</accession>
<dbReference type="GO" id="GO:0016020">
    <property type="term" value="C:membrane"/>
    <property type="evidence" value="ECO:0007669"/>
    <property type="project" value="UniProtKB-SubCell"/>
</dbReference>
<feature type="transmembrane region" description="Helical" evidence="7">
    <location>
        <begin position="584"/>
        <end position="602"/>
    </location>
</feature>
<dbReference type="STRING" id="1051890.A0A3N4M5L0"/>
<keyword evidence="9" id="KW-1185">Reference proteome</keyword>
<evidence type="ECO:0000256" key="1">
    <source>
        <dbReference type="ARBA" id="ARBA00004141"/>
    </source>
</evidence>
<evidence type="ECO:0000256" key="3">
    <source>
        <dbReference type="ARBA" id="ARBA00022692"/>
    </source>
</evidence>
<comment type="subcellular location">
    <subcellularLocation>
        <location evidence="1">Membrane</location>
        <topology evidence="1">Multi-pass membrane protein</topology>
    </subcellularLocation>
</comment>
<feature type="transmembrane region" description="Helical" evidence="7">
    <location>
        <begin position="154"/>
        <end position="178"/>
    </location>
</feature>
<evidence type="ECO:0000313" key="8">
    <source>
        <dbReference type="EMBL" id="RPB29158.1"/>
    </source>
</evidence>
<feature type="transmembrane region" description="Helical" evidence="7">
    <location>
        <begin position="407"/>
        <end position="426"/>
    </location>
</feature>
<dbReference type="InterPro" id="IPR004299">
    <property type="entry name" value="MBOAT_fam"/>
</dbReference>
<comment type="similarity">
    <text evidence="2">Belongs to the membrane-bound acyltransferase family.</text>
</comment>
<keyword evidence="4 7" id="KW-1133">Transmembrane helix</keyword>
<organism evidence="8 9">
    <name type="scientific">Terfezia boudieri ATCC MYA-4762</name>
    <dbReference type="NCBI Taxonomy" id="1051890"/>
    <lineage>
        <taxon>Eukaryota</taxon>
        <taxon>Fungi</taxon>
        <taxon>Dikarya</taxon>
        <taxon>Ascomycota</taxon>
        <taxon>Pezizomycotina</taxon>
        <taxon>Pezizomycetes</taxon>
        <taxon>Pezizales</taxon>
        <taxon>Pezizaceae</taxon>
        <taxon>Terfezia</taxon>
    </lineage>
</organism>
<feature type="transmembrane region" description="Helical" evidence="7">
    <location>
        <begin position="57"/>
        <end position="75"/>
    </location>
</feature>
<dbReference type="PANTHER" id="PTHR13285">
    <property type="entry name" value="ACYLTRANSFERASE"/>
    <property type="match status" value="1"/>
</dbReference>
<name>A0A3N4M5L0_9PEZI</name>
<keyword evidence="5 7" id="KW-0472">Membrane</keyword>
<feature type="transmembrane region" description="Helical" evidence="7">
    <location>
        <begin position="509"/>
        <end position="528"/>
    </location>
</feature>
<evidence type="ECO:0000256" key="6">
    <source>
        <dbReference type="SAM" id="MobiDB-lite"/>
    </source>
</evidence>
<evidence type="ECO:0000256" key="2">
    <source>
        <dbReference type="ARBA" id="ARBA00010323"/>
    </source>
</evidence>
<evidence type="ECO:0000256" key="5">
    <source>
        <dbReference type="ARBA" id="ARBA00023136"/>
    </source>
</evidence>
<dbReference type="PANTHER" id="PTHR13285:SF18">
    <property type="entry name" value="PROTEIN-CYSTEINE N-PALMITOYLTRANSFERASE RASP"/>
    <property type="match status" value="1"/>
</dbReference>
<dbReference type="Proteomes" id="UP000267821">
    <property type="component" value="Unassembled WGS sequence"/>
</dbReference>
<keyword evidence="3 7" id="KW-0812">Transmembrane</keyword>
<dbReference type="GO" id="GO:0005783">
    <property type="term" value="C:endoplasmic reticulum"/>
    <property type="evidence" value="ECO:0007669"/>
    <property type="project" value="TreeGrafter"/>
</dbReference>
<dbReference type="Pfam" id="PF03062">
    <property type="entry name" value="MBOAT"/>
    <property type="match status" value="1"/>
</dbReference>
<feature type="transmembrane region" description="Helical" evidence="7">
    <location>
        <begin position="485"/>
        <end position="503"/>
    </location>
</feature>
<feature type="transmembrane region" description="Helical" evidence="7">
    <location>
        <begin position="190"/>
        <end position="210"/>
    </location>
</feature>
<feature type="region of interest" description="Disordered" evidence="6">
    <location>
        <begin position="22"/>
        <end position="45"/>
    </location>
</feature>
<dbReference type="GO" id="GO:0008374">
    <property type="term" value="F:O-acyltransferase activity"/>
    <property type="evidence" value="ECO:0007669"/>
    <property type="project" value="TreeGrafter"/>
</dbReference>
<dbReference type="InParanoid" id="A0A3N4M5L0"/>
<dbReference type="GO" id="GO:0006506">
    <property type="term" value="P:GPI anchor biosynthetic process"/>
    <property type="evidence" value="ECO:0007669"/>
    <property type="project" value="TreeGrafter"/>
</dbReference>
<evidence type="ECO:0000256" key="7">
    <source>
        <dbReference type="SAM" id="Phobius"/>
    </source>
</evidence>
<dbReference type="AlphaFoldDB" id="A0A3N4M5L0"/>
<protein>
    <submittedName>
        <fullName evidence="8">MBOAT-domain-containing protein</fullName>
    </submittedName>
</protein>
<dbReference type="InterPro" id="IPR051085">
    <property type="entry name" value="MB_O-acyltransferase"/>
</dbReference>
<feature type="transmembrane region" description="Helical" evidence="7">
    <location>
        <begin position="540"/>
        <end position="564"/>
    </location>
</feature>
<reference evidence="8 9" key="1">
    <citation type="journal article" date="2018" name="Nat. Ecol. Evol.">
        <title>Pezizomycetes genomes reveal the molecular basis of ectomycorrhizal truffle lifestyle.</title>
        <authorList>
            <person name="Murat C."/>
            <person name="Payen T."/>
            <person name="Noel B."/>
            <person name="Kuo A."/>
            <person name="Morin E."/>
            <person name="Chen J."/>
            <person name="Kohler A."/>
            <person name="Krizsan K."/>
            <person name="Balestrini R."/>
            <person name="Da Silva C."/>
            <person name="Montanini B."/>
            <person name="Hainaut M."/>
            <person name="Levati E."/>
            <person name="Barry K.W."/>
            <person name="Belfiori B."/>
            <person name="Cichocki N."/>
            <person name="Clum A."/>
            <person name="Dockter R.B."/>
            <person name="Fauchery L."/>
            <person name="Guy J."/>
            <person name="Iotti M."/>
            <person name="Le Tacon F."/>
            <person name="Lindquist E.A."/>
            <person name="Lipzen A."/>
            <person name="Malagnac F."/>
            <person name="Mello A."/>
            <person name="Molinier V."/>
            <person name="Miyauchi S."/>
            <person name="Poulain J."/>
            <person name="Riccioni C."/>
            <person name="Rubini A."/>
            <person name="Sitrit Y."/>
            <person name="Splivallo R."/>
            <person name="Traeger S."/>
            <person name="Wang M."/>
            <person name="Zifcakova L."/>
            <person name="Wipf D."/>
            <person name="Zambonelli A."/>
            <person name="Paolocci F."/>
            <person name="Nowrousian M."/>
            <person name="Ottonello S."/>
            <person name="Baldrian P."/>
            <person name="Spatafora J.W."/>
            <person name="Henrissat B."/>
            <person name="Nagy L.G."/>
            <person name="Aury J.M."/>
            <person name="Wincker P."/>
            <person name="Grigoriev I.V."/>
            <person name="Bonfante P."/>
            <person name="Martin F.M."/>
        </authorList>
    </citation>
    <scope>NUCLEOTIDE SEQUENCE [LARGE SCALE GENOMIC DNA]</scope>
    <source>
        <strain evidence="8 9">ATCC MYA-4762</strain>
    </source>
</reference>